<dbReference type="AlphaFoldDB" id="A0A7L7KZK5"/>
<gene>
    <name evidence="3" type="ORF">G6534_11620</name>
</gene>
<keyword evidence="2" id="KW-0732">Signal</keyword>
<feature type="compositionally biased region" description="Basic and acidic residues" evidence="1">
    <location>
        <begin position="36"/>
        <end position="61"/>
    </location>
</feature>
<dbReference type="Proteomes" id="UP000514410">
    <property type="component" value="Chromosome"/>
</dbReference>
<feature type="chain" id="PRO_5038843954" evidence="2">
    <location>
        <begin position="25"/>
        <end position="83"/>
    </location>
</feature>
<evidence type="ECO:0000256" key="2">
    <source>
        <dbReference type="SAM" id="SignalP"/>
    </source>
</evidence>
<dbReference type="PROSITE" id="PS51257">
    <property type="entry name" value="PROKAR_LIPOPROTEIN"/>
    <property type="match status" value="1"/>
</dbReference>
<name>A0A7L7KZK5_9LACO</name>
<evidence type="ECO:0000313" key="4">
    <source>
        <dbReference type="Proteomes" id="UP000514410"/>
    </source>
</evidence>
<accession>A0A7L7KZK5</accession>
<organism evidence="3 4">
    <name type="scientific">Companilactobacillus pabuli</name>
    <dbReference type="NCBI Taxonomy" id="2714036"/>
    <lineage>
        <taxon>Bacteria</taxon>
        <taxon>Bacillati</taxon>
        <taxon>Bacillota</taxon>
        <taxon>Bacilli</taxon>
        <taxon>Lactobacillales</taxon>
        <taxon>Lactobacillaceae</taxon>
        <taxon>Companilactobacillus</taxon>
    </lineage>
</organism>
<keyword evidence="4" id="KW-1185">Reference proteome</keyword>
<proteinExistence type="predicted"/>
<protein>
    <submittedName>
        <fullName evidence="3">Uncharacterized protein</fullName>
    </submittedName>
</protein>
<evidence type="ECO:0000313" key="3">
    <source>
        <dbReference type="EMBL" id="QMT85233.1"/>
    </source>
</evidence>
<feature type="signal peptide" evidence="2">
    <location>
        <begin position="1"/>
        <end position="24"/>
    </location>
</feature>
<sequence>MFRGLTKYLGLFIFLSFFSVSLTACSSEYDADDTDYSEKNEEDRDYVKEYDEKRQKDKEEQEEYVHDYLNNYIRDNKDKYGLD</sequence>
<evidence type="ECO:0000256" key="1">
    <source>
        <dbReference type="SAM" id="MobiDB-lite"/>
    </source>
</evidence>
<dbReference type="KEGG" id="cpab:G6534_11620"/>
<feature type="region of interest" description="Disordered" evidence="1">
    <location>
        <begin position="30"/>
        <end position="61"/>
    </location>
</feature>
<dbReference type="RefSeq" id="WP_182082943.1">
    <property type="nucleotide sequence ID" value="NZ_CP049366.1"/>
</dbReference>
<dbReference type="EMBL" id="CP049366">
    <property type="protein sequence ID" value="QMT85233.1"/>
    <property type="molecule type" value="Genomic_DNA"/>
</dbReference>
<reference evidence="3 4" key="1">
    <citation type="submission" date="2020-02" db="EMBL/GenBank/DDBJ databases">
        <title>Complete Genome Sequence of Lactobacillus sp. NFFJ11 Isolated from animal feed.</title>
        <authorList>
            <person name="Jung J.Y."/>
        </authorList>
    </citation>
    <scope>NUCLEOTIDE SEQUENCE [LARGE SCALE GENOMIC DNA]</scope>
    <source>
        <strain evidence="3 4">NFFJ11</strain>
    </source>
</reference>